<name>A0A1R3HZX2_9ROSI</name>
<dbReference type="AlphaFoldDB" id="A0A1R3HZX2"/>
<gene>
    <name evidence="1" type="ORF">COLO4_25838</name>
</gene>
<keyword evidence="1" id="KW-0645">Protease</keyword>
<reference evidence="2" key="1">
    <citation type="submission" date="2013-09" db="EMBL/GenBank/DDBJ databases">
        <title>Corchorus olitorius genome sequencing.</title>
        <authorList>
            <person name="Alam M."/>
            <person name="Haque M.S."/>
            <person name="Islam M.S."/>
            <person name="Emdad E.M."/>
            <person name="Islam M.M."/>
            <person name="Ahmed B."/>
            <person name="Halim A."/>
            <person name="Hossen Q.M.M."/>
            <person name="Hossain M.Z."/>
            <person name="Ahmed R."/>
            <person name="Khan M.M."/>
            <person name="Islam R."/>
            <person name="Rashid M.M."/>
            <person name="Khan S.A."/>
            <person name="Rahman M.S."/>
            <person name="Alam M."/>
            <person name="Yahiya A.S."/>
            <person name="Khan M.S."/>
            <person name="Azam M.S."/>
            <person name="Haque T."/>
            <person name="Lashkar M.Z.H."/>
            <person name="Akhand A.I."/>
            <person name="Morshed G."/>
            <person name="Roy S."/>
            <person name="Uddin K.S."/>
            <person name="Rabeya T."/>
            <person name="Hossain A.S."/>
            <person name="Chowdhury A."/>
            <person name="Snigdha A.R."/>
            <person name="Mortoza M.S."/>
            <person name="Matin S.A."/>
            <person name="Hoque S.M.E."/>
            <person name="Islam M.K."/>
            <person name="Roy D.K."/>
            <person name="Haider R."/>
            <person name="Moosa M.M."/>
            <person name="Elias S.M."/>
            <person name="Hasan A.M."/>
            <person name="Jahan S."/>
            <person name="Shafiuddin M."/>
            <person name="Mahmood N."/>
            <person name="Shommy N.S."/>
        </authorList>
    </citation>
    <scope>NUCLEOTIDE SEQUENCE [LARGE SCALE GENOMIC DNA]</scope>
    <source>
        <strain evidence="2">cv. O-4</strain>
    </source>
</reference>
<keyword evidence="1" id="KW-0378">Hydrolase</keyword>
<evidence type="ECO:0000313" key="1">
    <source>
        <dbReference type="EMBL" id="OMO75883.1"/>
    </source>
</evidence>
<dbReference type="GO" id="GO:0004180">
    <property type="term" value="F:carboxypeptidase activity"/>
    <property type="evidence" value="ECO:0007669"/>
    <property type="project" value="UniProtKB-KW"/>
</dbReference>
<keyword evidence="1" id="KW-0121">Carboxypeptidase</keyword>
<dbReference type="EMBL" id="AWUE01019136">
    <property type="protein sequence ID" value="OMO75883.1"/>
    <property type="molecule type" value="Genomic_DNA"/>
</dbReference>
<organism evidence="1 2">
    <name type="scientific">Corchorus olitorius</name>
    <dbReference type="NCBI Taxonomy" id="93759"/>
    <lineage>
        <taxon>Eukaryota</taxon>
        <taxon>Viridiplantae</taxon>
        <taxon>Streptophyta</taxon>
        <taxon>Embryophyta</taxon>
        <taxon>Tracheophyta</taxon>
        <taxon>Spermatophyta</taxon>
        <taxon>Magnoliopsida</taxon>
        <taxon>eudicotyledons</taxon>
        <taxon>Gunneridae</taxon>
        <taxon>Pentapetalae</taxon>
        <taxon>rosids</taxon>
        <taxon>malvids</taxon>
        <taxon>Malvales</taxon>
        <taxon>Malvaceae</taxon>
        <taxon>Grewioideae</taxon>
        <taxon>Apeibeae</taxon>
        <taxon>Corchorus</taxon>
    </lineage>
</organism>
<sequence length="73" mass="8327">MVEKLMLASNVSVAQTIRLIYFLQTRFQRLSRNVCECEAIASLMTQSNRQPHLLPPKVVRGWYTTIVNCTEGA</sequence>
<keyword evidence="2" id="KW-1185">Reference proteome</keyword>
<evidence type="ECO:0000313" key="2">
    <source>
        <dbReference type="Proteomes" id="UP000187203"/>
    </source>
</evidence>
<proteinExistence type="predicted"/>
<accession>A0A1R3HZX2</accession>
<dbReference type="Proteomes" id="UP000187203">
    <property type="component" value="Unassembled WGS sequence"/>
</dbReference>
<protein>
    <submittedName>
        <fullName evidence="1">Lysosomal Pro-X carboxypeptidase-like protein</fullName>
    </submittedName>
</protein>
<comment type="caution">
    <text evidence="1">The sequence shown here is derived from an EMBL/GenBank/DDBJ whole genome shotgun (WGS) entry which is preliminary data.</text>
</comment>